<protein>
    <submittedName>
        <fullName evidence="1">Uncharacterized protein</fullName>
    </submittedName>
</protein>
<dbReference type="KEGG" id="atw:C0099_10950"/>
<reference evidence="1 2" key="1">
    <citation type="submission" date="2018-01" db="EMBL/GenBank/DDBJ databases">
        <authorList>
            <person name="Fu G.-Y."/>
        </authorList>
    </citation>
    <scope>NUCLEOTIDE SEQUENCE [LARGE SCALE GENOMIC DNA]</scope>
    <source>
        <strain evidence="1 2">SY39</strain>
    </source>
</reference>
<proteinExistence type="predicted"/>
<keyword evidence="2" id="KW-1185">Reference proteome</keyword>
<dbReference type="RefSeq" id="WP_102247447.1">
    <property type="nucleotide sequence ID" value="NZ_CP025682.1"/>
</dbReference>
<dbReference type="EMBL" id="CP025682">
    <property type="protein sequence ID" value="AUN95398.1"/>
    <property type="molecule type" value="Genomic_DNA"/>
</dbReference>
<name>A0A2I6S823_9RHOO</name>
<accession>A0A2I6S823</accession>
<organism evidence="1 2">
    <name type="scientific">Pseudazoarcus pumilus</name>
    <dbReference type="NCBI Taxonomy" id="2067960"/>
    <lineage>
        <taxon>Bacteria</taxon>
        <taxon>Pseudomonadati</taxon>
        <taxon>Pseudomonadota</taxon>
        <taxon>Betaproteobacteria</taxon>
        <taxon>Rhodocyclales</taxon>
        <taxon>Zoogloeaceae</taxon>
        <taxon>Pseudazoarcus</taxon>
    </lineage>
</organism>
<gene>
    <name evidence="1" type="ORF">C0099_10950</name>
</gene>
<evidence type="ECO:0000313" key="2">
    <source>
        <dbReference type="Proteomes" id="UP000242205"/>
    </source>
</evidence>
<dbReference type="OrthoDB" id="8609885at2"/>
<evidence type="ECO:0000313" key="1">
    <source>
        <dbReference type="EMBL" id="AUN95398.1"/>
    </source>
</evidence>
<dbReference type="Proteomes" id="UP000242205">
    <property type="component" value="Chromosome"/>
</dbReference>
<sequence length="555" mass="60474">MSAQPGNSIGLNYRPQPAAAEQGDDIWLEYTLTGLRRIGARVVAPWVLATPSISRVRALRADTTLRDIPRSVPWRIADPLPVRAVLPWGVADTADRAVRANWGTFDRKADPRSIFPWGVASTADRDGRLPWGRYTRTPARAERPGWGITQARDTAATLPWGVCATLDQRLAARHGRAVRAYAVHELPWVRYSRIVDPGWGVVTPPNEPPTDENGTILVPKLRSYIVVNNASLMRVSNSLAIEALTLEVRGDADDVHWAWSASLFAKQLDDLEPNAPGELVELEAQINGVAWRLLVEDIARDRRFAQDRINIGGRGIAANIADPNYERESRDNTFGALTAQQVAAAALTDNGVSIGWSLAWSAPDWLIPAGAWVHTGTPLEAVRRIAEAGGGYVRADPIIKTLHVLPRYPTLPWEFAAATPDYVLPAEATTRMATRYIRRPPHNVVWIQGGEVGGILAQVKRTGSAADRAAEAVVDPLVTHVDAARGRGEAILGNTGAQQLITVETPILDAVGLIPIGALVEWQEGATALRGIVRSARASFARPRARQTLEIECHE</sequence>
<dbReference type="AlphaFoldDB" id="A0A2I6S823"/>